<dbReference type="RefSeq" id="WP_168820140.1">
    <property type="nucleotide sequence ID" value="NZ_CP051217.1"/>
</dbReference>
<sequence>MEPKLVSITECCKILSLGRTTVYRLIADEQLETVKIGRRRLVRMESIKNLISEGASLTKLP</sequence>
<reference evidence="2 3" key="1">
    <citation type="submission" date="2020-04" db="EMBL/GenBank/DDBJ databases">
        <title>Genome sequence for Sphingorhabdus sp. strain M1.</title>
        <authorList>
            <person name="Park S.-J."/>
        </authorList>
    </citation>
    <scope>NUCLEOTIDE SEQUENCE [LARGE SCALE GENOMIC DNA]</scope>
    <source>
        <strain evidence="2 3">JK6</strain>
    </source>
</reference>
<gene>
    <name evidence="2" type="ORF">HF685_11760</name>
</gene>
<dbReference type="Pfam" id="PF12728">
    <property type="entry name" value="HTH_17"/>
    <property type="match status" value="1"/>
</dbReference>
<accession>A0A6H2DQ36</accession>
<evidence type="ECO:0000313" key="2">
    <source>
        <dbReference type="EMBL" id="QJB69871.1"/>
    </source>
</evidence>
<evidence type="ECO:0000313" key="3">
    <source>
        <dbReference type="Proteomes" id="UP000501600"/>
    </source>
</evidence>
<evidence type="ECO:0000259" key="1">
    <source>
        <dbReference type="Pfam" id="PF12728"/>
    </source>
</evidence>
<dbReference type="Proteomes" id="UP000501600">
    <property type="component" value="Chromosome"/>
</dbReference>
<dbReference type="GO" id="GO:0003677">
    <property type="term" value="F:DNA binding"/>
    <property type="evidence" value="ECO:0007669"/>
    <property type="project" value="InterPro"/>
</dbReference>
<feature type="domain" description="Helix-turn-helix" evidence="1">
    <location>
        <begin position="6"/>
        <end position="53"/>
    </location>
</feature>
<organism evidence="2 3">
    <name type="scientific">Parasphingorhabdus halotolerans</name>
    <dbReference type="NCBI Taxonomy" id="2725558"/>
    <lineage>
        <taxon>Bacteria</taxon>
        <taxon>Pseudomonadati</taxon>
        <taxon>Pseudomonadota</taxon>
        <taxon>Alphaproteobacteria</taxon>
        <taxon>Sphingomonadales</taxon>
        <taxon>Sphingomonadaceae</taxon>
        <taxon>Parasphingorhabdus</taxon>
    </lineage>
</organism>
<protein>
    <submittedName>
        <fullName evidence="2">Helix-turn-helix domain-containing protein</fullName>
    </submittedName>
</protein>
<name>A0A6H2DQ36_9SPHN</name>
<dbReference type="InterPro" id="IPR010093">
    <property type="entry name" value="SinI_DNA-bd"/>
</dbReference>
<keyword evidence="3" id="KW-1185">Reference proteome</keyword>
<dbReference type="EMBL" id="CP051217">
    <property type="protein sequence ID" value="QJB69871.1"/>
    <property type="molecule type" value="Genomic_DNA"/>
</dbReference>
<dbReference type="AlphaFoldDB" id="A0A6H2DQ36"/>
<dbReference type="NCBIfam" id="TIGR01764">
    <property type="entry name" value="excise"/>
    <property type="match status" value="1"/>
</dbReference>
<proteinExistence type="predicted"/>
<dbReference type="KEGG" id="phao:HF685_11760"/>
<dbReference type="InterPro" id="IPR041657">
    <property type="entry name" value="HTH_17"/>
</dbReference>